<accession>A0ABP8GSP7</accession>
<name>A0ABP8GSP7_9BURK</name>
<dbReference type="EMBL" id="BAABGJ010000001">
    <property type="protein sequence ID" value="GAA4329396.1"/>
    <property type="molecule type" value="Genomic_DNA"/>
</dbReference>
<comment type="caution">
    <text evidence="2">The sequence shown here is derived from an EMBL/GenBank/DDBJ whole genome shotgun (WGS) entry which is preliminary data.</text>
</comment>
<feature type="domain" description="NodB homology" evidence="1">
    <location>
        <begin position="2"/>
        <end position="263"/>
    </location>
</feature>
<dbReference type="PROSITE" id="PS51677">
    <property type="entry name" value="NODB"/>
    <property type="match status" value="1"/>
</dbReference>
<dbReference type="InterPro" id="IPR002509">
    <property type="entry name" value="NODB_dom"/>
</dbReference>
<organism evidence="2 3">
    <name type="scientific">Variovorax defluvii</name>
    <dbReference type="NCBI Taxonomy" id="913761"/>
    <lineage>
        <taxon>Bacteria</taxon>
        <taxon>Pseudomonadati</taxon>
        <taxon>Pseudomonadota</taxon>
        <taxon>Betaproteobacteria</taxon>
        <taxon>Burkholderiales</taxon>
        <taxon>Comamonadaceae</taxon>
        <taxon>Variovorax</taxon>
    </lineage>
</organism>
<dbReference type="RefSeq" id="WP_345535325.1">
    <property type="nucleotide sequence ID" value="NZ_BAABGJ010000001.1"/>
</dbReference>
<gene>
    <name evidence="2" type="ORF">GCM10023165_02310</name>
</gene>
<sequence length="315" mass="34676">MARIALKVDVDTWRGTREGVPALVQLLESRHCGASFLFSLGPDHTGRAILRVLRPGFIGKVARTSVLEHYGLRTLLYGVLLPGPDIGRREASTLRSVRDAGFEVGVHCWDHVRWQDQLLSRDAAWAEREMRRALARHAEVFGEPARLHGAAGWQFNAAAARAQATLGVEFASDTRGTHPFMPVADDGTVMGPPQYPTTLPTLDELIGLDGLDEGNVHRHLLERTERSARDQVYTLHAELEGQKLRPVFERLLAGWQAQGHELVALERLHRDPASALPRHRIGLGRVPGRSGLLAVQGADWPTERESVAEPSAVGS</sequence>
<dbReference type="InterPro" id="IPR011330">
    <property type="entry name" value="Glyco_hydro/deAcase_b/a-brl"/>
</dbReference>
<evidence type="ECO:0000259" key="1">
    <source>
        <dbReference type="PROSITE" id="PS51677"/>
    </source>
</evidence>
<dbReference type="SUPFAM" id="SSF88713">
    <property type="entry name" value="Glycoside hydrolase/deacetylase"/>
    <property type="match status" value="1"/>
</dbReference>
<reference evidence="3" key="1">
    <citation type="journal article" date="2019" name="Int. J. Syst. Evol. Microbiol.">
        <title>The Global Catalogue of Microorganisms (GCM) 10K type strain sequencing project: providing services to taxonomists for standard genome sequencing and annotation.</title>
        <authorList>
            <consortium name="The Broad Institute Genomics Platform"/>
            <consortium name="The Broad Institute Genome Sequencing Center for Infectious Disease"/>
            <person name="Wu L."/>
            <person name="Ma J."/>
        </authorList>
    </citation>
    <scope>NUCLEOTIDE SEQUENCE [LARGE SCALE GENOMIC DNA]</scope>
    <source>
        <strain evidence="3">JCM 17804</strain>
    </source>
</reference>
<evidence type="ECO:0000313" key="3">
    <source>
        <dbReference type="Proteomes" id="UP001500975"/>
    </source>
</evidence>
<proteinExistence type="predicted"/>
<keyword evidence="3" id="KW-1185">Reference proteome</keyword>
<protein>
    <submittedName>
        <fullName evidence="2">Polysaccharide deacetylase family protein</fullName>
    </submittedName>
</protein>
<evidence type="ECO:0000313" key="2">
    <source>
        <dbReference type="EMBL" id="GAA4329396.1"/>
    </source>
</evidence>
<dbReference type="Gene3D" id="3.20.20.370">
    <property type="entry name" value="Glycoside hydrolase/deacetylase"/>
    <property type="match status" value="1"/>
</dbReference>
<dbReference type="Proteomes" id="UP001500975">
    <property type="component" value="Unassembled WGS sequence"/>
</dbReference>